<dbReference type="GO" id="GO:0016787">
    <property type="term" value="F:hydrolase activity"/>
    <property type="evidence" value="ECO:0007669"/>
    <property type="project" value="UniProtKB-KW"/>
</dbReference>
<dbReference type="Proteomes" id="UP001202248">
    <property type="component" value="Unassembled WGS sequence"/>
</dbReference>
<evidence type="ECO:0000313" key="4">
    <source>
        <dbReference type="Proteomes" id="UP001202248"/>
    </source>
</evidence>
<evidence type="ECO:0000256" key="1">
    <source>
        <dbReference type="ARBA" id="ARBA00022801"/>
    </source>
</evidence>
<dbReference type="SUPFAM" id="SSF48208">
    <property type="entry name" value="Six-hairpin glycosidases"/>
    <property type="match status" value="1"/>
</dbReference>
<evidence type="ECO:0000313" key="3">
    <source>
        <dbReference type="EMBL" id="MCH5597020.1"/>
    </source>
</evidence>
<keyword evidence="4" id="KW-1185">Reference proteome</keyword>
<evidence type="ECO:0000256" key="2">
    <source>
        <dbReference type="ARBA" id="ARBA00038358"/>
    </source>
</evidence>
<keyword evidence="1 3" id="KW-0378">Hydrolase</keyword>
<protein>
    <submittedName>
        <fullName evidence="3">Glycoside hydrolase family 88 protein</fullName>
    </submittedName>
</protein>
<dbReference type="Pfam" id="PF07470">
    <property type="entry name" value="Glyco_hydro_88"/>
    <property type="match status" value="1"/>
</dbReference>
<reference evidence="3 4" key="1">
    <citation type="submission" date="2022-02" db="EMBL/GenBank/DDBJ databases">
        <authorList>
            <person name="Min J."/>
        </authorList>
    </citation>
    <scope>NUCLEOTIDE SEQUENCE [LARGE SCALE GENOMIC DNA]</scope>
    <source>
        <strain evidence="3 4">GR10-1</strain>
    </source>
</reference>
<accession>A0ABS9SF94</accession>
<sequence>MPKTFKDGKSESSGISWWTSGFFPGSLWLIYEATSDAEIKTFAEKRLKLQEGAQRHIGNHDIGFMIFCSFGNAYRITGNKNYKSIIDTAAAWQIKRYKPTIRAIQSWNTSDKFKCPVIIDNMMNLEQLCWVTDNGGSSQYKQIAITHANTTLKNHFRKDNSSYHVVDYDINTGGVIKKVTHQGFADESAWSRGQAWGLYGYTMMYRFTKNKNI</sequence>
<dbReference type="InterPro" id="IPR052369">
    <property type="entry name" value="UG_Glycosaminoglycan_Hydrolase"/>
</dbReference>
<organism evidence="3 4">
    <name type="scientific">Niabella ginsengisoli</name>
    <dbReference type="NCBI Taxonomy" id="522298"/>
    <lineage>
        <taxon>Bacteria</taxon>
        <taxon>Pseudomonadati</taxon>
        <taxon>Bacteroidota</taxon>
        <taxon>Chitinophagia</taxon>
        <taxon>Chitinophagales</taxon>
        <taxon>Chitinophagaceae</taxon>
        <taxon>Niabella</taxon>
    </lineage>
</organism>
<dbReference type="PANTHER" id="PTHR36845:SF1">
    <property type="entry name" value="HYDROLASE, PUTATIVE (AFU_ORTHOLOGUE AFUA_7G05090)-RELATED"/>
    <property type="match status" value="1"/>
</dbReference>
<comment type="caution">
    <text evidence="3">The sequence shown here is derived from an EMBL/GenBank/DDBJ whole genome shotgun (WGS) entry which is preliminary data.</text>
</comment>
<name>A0ABS9SF94_9BACT</name>
<dbReference type="EMBL" id="JAKWBL010000001">
    <property type="protein sequence ID" value="MCH5597020.1"/>
    <property type="molecule type" value="Genomic_DNA"/>
</dbReference>
<dbReference type="RefSeq" id="WP_240826430.1">
    <property type="nucleotide sequence ID" value="NZ_JAKWBL010000001.1"/>
</dbReference>
<proteinExistence type="inferred from homology"/>
<dbReference type="InterPro" id="IPR012341">
    <property type="entry name" value="6hp_glycosidase-like_sf"/>
</dbReference>
<comment type="similarity">
    <text evidence="2">Belongs to the glycosyl hydrolase 88 family.</text>
</comment>
<dbReference type="InterPro" id="IPR010905">
    <property type="entry name" value="Glyco_hydro_88"/>
</dbReference>
<dbReference type="InterPro" id="IPR008928">
    <property type="entry name" value="6-hairpin_glycosidase_sf"/>
</dbReference>
<gene>
    <name evidence="3" type="ORF">MKP09_03355</name>
</gene>
<dbReference type="Gene3D" id="1.50.10.10">
    <property type="match status" value="1"/>
</dbReference>
<dbReference type="PANTHER" id="PTHR36845">
    <property type="entry name" value="HYDROLASE, PUTATIVE (AFU_ORTHOLOGUE AFUA_7G05090)-RELATED"/>
    <property type="match status" value="1"/>
</dbReference>